<feature type="compositionally biased region" description="Polar residues" evidence="1">
    <location>
        <begin position="66"/>
        <end position="79"/>
    </location>
</feature>
<sequence>MGRRASATTTSINSAVSGTSSSGRTRSARAGHVPAKVSLTGSATEDTARSVGADKAVEEIVAEEVPSTQDGVSQMQPISASRRRSSRTTSSKKHDIERTKELAPVSTQKKRPPAGPTSPAKRRKVDAPTPVEVEGDASPEAMSQADLPRKSRKRKADAQTLVEEAPVKAVSQADSPQTARRRKSDPSTLVKVEEDDFLAKAASQSNSPKTPRKRGPARVNKDKDAVGTSTPASPRTNPPLQRRTAANDVAKGSETVVDDQTPVVDAETKPSPGATATPRNGYATGPVSSNSPAKRKRRASVDGSPSKRRRSGLVKSEQVDSLSLASASLPLLEFPSGNTPNLWACNKADLMILTSKLNMATTIFVDQESAIGIAMQDDGEVELFITKDCSCQSALIDSLIPLDVPEAPEPPPKDMPVASPINLVDPHPSTPLLESEIQTTHASNPISSSSDDFPGGVNTVAHPSSTQVTEMPTSDSSLPGLSIHEPLKTCNIQASGRVSQHTSFEDLTRRDTNTPSTPSFPPVVRTSTSPPGLGKPDVAIRPSPSVVSRDQTILDVRQAPFLFGNGTKSGMITRERR</sequence>
<feature type="compositionally biased region" description="Low complexity" evidence="1">
    <location>
        <begin position="10"/>
        <end position="31"/>
    </location>
</feature>
<accession>A0A2H3DIZ2</accession>
<gene>
    <name evidence="2" type="ORF">ARMGADRAFT_789222</name>
</gene>
<protein>
    <submittedName>
        <fullName evidence="2">Uncharacterized protein</fullName>
    </submittedName>
</protein>
<organism evidence="2 3">
    <name type="scientific">Armillaria gallica</name>
    <name type="common">Bulbous honey fungus</name>
    <name type="synonym">Armillaria bulbosa</name>
    <dbReference type="NCBI Taxonomy" id="47427"/>
    <lineage>
        <taxon>Eukaryota</taxon>
        <taxon>Fungi</taxon>
        <taxon>Dikarya</taxon>
        <taxon>Basidiomycota</taxon>
        <taxon>Agaricomycotina</taxon>
        <taxon>Agaricomycetes</taxon>
        <taxon>Agaricomycetidae</taxon>
        <taxon>Agaricales</taxon>
        <taxon>Marasmiineae</taxon>
        <taxon>Physalacriaceae</taxon>
        <taxon>Armillaria</taxon>
    </lineage>
</organism>
<dbReference type="OrthoDB" id="3055509at2759"/>
<dbReference type="EMBL" id="KZ293652">
    <property type="protein sequence ID" value="PBK95179.1"/>
    <property type="molecule type" value="Genomic_DNA"/>
</dbReference>
<feature type="compositionally biased region" description="Basic and acidic residues" evidence="1">
    <location>
        <begin position="503"/>
        <end position="512"/>
    </location>
</feature>
<feature type="compositionally biased region" description="Polar residues" evidence="1">
    <location>
        <begin position="461"/>
        <end position="479"/>
    </location>
</feature>
<feature type="compositionally biased region" description="Basic and acidic residues" evidence="1">
    <location>
        <begin position="92"/>
        <end position="101"/>
    </location>
</feature>
<name>A0A2H3DIZ2_ARMGA</name>
<feature type="region of interest" description="Disordered" evidence="1">
    <location>
        <begin position="1"/>
        <end position="315"/>
    </location>
</feature>
<dbReference type="Proteomes" id="UP000217790">
    <property type="component" value="Unassembled WGS sequence"/>
</dbReference>
<feature type="region of interest" description="Disordered" evidence="1">
    <location>
        <begin position="402"/>
        <end position="482"/>
    </location>
</feature>
<dbReference type="AlphaFoldDB" id="A0A2H3DIZ2"/>
<feature type="compositionally biased region" description="Polar residues" evidence="1">
    <location>
        <begin position="436"/>
        <end position="451"/>
    </location>
</feature>
<evidence type="ECO:0000313" key="2">
    <source>
        <dbReference type="EMBL" id="PBK95179.1"/>
    </source>
</evidence>
<reference evidence="3" key="1">
    <citation type="journal article" date="2017" name="Nat. Ecol. Evol.">
        <title>Genome expansion and lineage-specific genetic innovations in the forest pathogenic fungi Armillaria.</title>
        <authorList>
            <person name="Sipos G."/>
            <person name="Prasanna A.N."/>
            <person name="Walter M.C."/>
            <person name="O'Connor E."/>
            <person name="Balint B."/>
            <person name="Krizsan K."/>
            <person name="Kiss B."/>
            <person name="Hess J."/>
            <person name="Varga T."/>
            <person name="Slot J."/>
            <person name="Riley R."/>
            <person name="Boka B."/>
            <person name="Rigling D."/>
            <person name="Barry K."/>
            <person name="Lee J."/>
            <person name="Mihaltcheva S."/>
            <person name="LaButti K."/>
            <person name="Lipzen A."/>
            <person name="Waldron R."/>
            <person name="Moloney N.M."/>
            <person name="Sperisen C."/>
            <person name="Kredics L."/>
            <person name="Vagvoelgyi C."/>
            <person name="Patrignani A."/>
            <person name="Fitzpatrick D."/>
            <person name="Nagy I."/>
            <person name="Doyle S."/>
            <person name="Anderson J.B."/>
            <person name="Grigoriev I.V."/>
            <person name="Gueldener U."/>
            <person name="Muensterkoetter M."/>
            <person name="Nagy L.G."/>
        </authorList>
    </citation>
    <scope>NUCLEOTIDE SEQUENCE [LARGE SCALE GENOMIC DNA]</scope>
    <source>
        <strain evidence="3">Ar21-2</strain>
    </source>
</reference>
<evidence type="ECO:0000313" key="3">
    <source>
        <dbReference type="Proteomes" id="UP000217790"/>
    </source>
</evidence>
<feature type="compositionally biased region" description="Polar residues" evidence="1">
    <location>
        <begin position="227"/>
        <end position="239"/>
    </location>
</feature>
<proteinExistence type="predicted"/>
<evidence type="ECO:0000256" key="1">
    <source>
        <dbReference type="SAM" id="MobiDB-lite"/>
    </source>
</evidence>
<keyword evidence="3" id="KW-1185">Reference proteome</keyword>
<feature type="region of interest" description="Disordered" evidence="1">
    <location>
        <begin position="494"/>
        <end position="546"/>
    </location>
</feature>
<dbReference type="InParanoid" id="A0A2H3DIZ2"/>